<comment type="catalytic activity">
    <reaction evidence="11">
        <text>Couples ATP hydrolysis with the unwinding of duplex DNA by translocating in the 3'-5' direction.</text>
        <dbReference type="EC" id="5.6.2.4"/>
    </reaction>
</comment>
<comment type="caution">
    <text evidence="17">The sequence shown here is derived from an EMBL/GenBank/DDBJ whole genome shotgun (WGS) entry which is preliminary data.</text>
</comment>
<dbReference type="Pfam" id="PF13361">
    <property type="entry name" value="UvrD_C"/>
    <property type="match status" value="1"/>
</dbReference>
<sequence>MADIRFTPQQSRAIQHQNGSLLVSAAAGSGKTAVLVERAIRLLCREEDPVDADRLLIVTFTRAAAASLRAKLSQRLAAELAKRPDSAHLRRQRMLLQRASICTIDSYCLQLLQNNFQTLDIPADFTTADGPQLAALRRQALFDTLEQACEDADFCAFADLYGKGRSDAMAVAVLEQLHDFLSSMPYPAKTLEEFCAQWEQPGTLDESVWGKALRTEAKRAAETALKLTEYSLERLSQDPQLEEAYGPAIEADAQAIETLLDAVETQPWDSLCQTSRELKYQRFKVIRGYEGTLKQEIKERRDLVKDLLKRLQEKVFVCTEEEFQQDKKAAAPLVRALARAQQQFEQRFFQAKLEEKMLEFSDVEHLALRLLQNQDGTPTPLALQMQEHIYEVMVDEYQDTNALQDTLYRCLAKPDGSNLFFVGDLKQSIYRFRQADPTIFQSKLEEFGEYGTPGNQKLFLDANFRSAPGVIGGVNALFSTLMSKELGGVDYGPGERLVPGLGDLEQYGGFKGGCHLQLVEGKGVAMDAPYIAREIQRMMNPESGFQVRGEQGTRPPVYEDFCILLRSRGMFPEYAAALEQQGIPVYVDRSENLLDAPEVRPLASLIRVLDNPAQDIHLAAVMLSSLGGFVPDDLVELRVQQKNGSFYGAVMNSDQPKVQAFAQWLSQLRGLSQSMPVDRLMEEIFLRTGILAAAGAMPDGQARRENLRQFAAFASNCGKQGLAGLVRAMDAALASGGIPGPEQGQSRPGCVTIMTVHRSKGLEFPVVFTADLGREFNKEDLRAAAVFHPKLGIGLTLRAGQGGIYSTAPYRAVQSALSQEGLSEEMRVLYVAFTRARDYLIMTMPTKKLQGLAEKLVVRNVDGGAIPYLLERSVSRGEWVVQAALQHPSAQPLCRSLELDVTPCMPETQKDLVDCFGVGYSVVEGEESEEPEENILPVEISLLPTVSPDEAFLQAVQTRMDWQYPGQALIQVPAKVSVTALVHGVQEPVLERPAFLQKEGLTAAERGTALHAFLQNADLQAAAQDVRKEAKRQLELKLMPQTLYEQMDFAKLERFFASDLFARMGKASRVLREFEFITALPASQVMERQNPEMAQGQDYKDAQVLVQGVADLVLEFEDHLELVDYKTDRGKTAKQFVQVYRPQLLLYAKAIRGRFAKPLTALSIYSFALGKEIPVPFEEA</sequence>
<dbReference type="GO" id="GO:0004527">
    <property type="term" value="F:exonuclease activity"/>
    <property type="evidence" value="ECO:0007669"/>
    <property type="project" value="UniProtKB-KW"/>
</dbReference>
<keyword evidence="7 14" id="KW-0067">ATP-binding</keyword>
<keyword evidence="1" id="KW-0540">Nuclease</keyword>
<evidence type="ECO:0000256" key="10">
    <source>
        <dbReference type="ARBA" id="ARBA00023235"/>
    </source>
</evidence>
<dbReference type="GO" id="GO:0005829">
    <property type="term" value="C:cytosol"/>
    <property type="evidence" value="ECO:0007669"/>
    <property type="project" value="TreeGrafter"/>
</dbReference>
<dbReference type="PROSITE" id="PS51217">
    <property type="entry name" value="UVRD_HELICASE_CTER"/>
    <property type="match status" value="1"/>
</dbReference>
<reference evidence="17" key="1">
    <citation type="journal article" date="2021" name="PeerJ">
        <title>Extensive microbial diversity within the chicken gut microbiome revealed by metagenomics and culture.</title>
        <authorList>
            <person name="Gilroy R."/>
            <person name="Ravi A."/>
            <person name="Getino M."/>
            <person name="Pursley I."/>
            <person name="Horton D.L."/>
            <person name="Alikhan N.F."/>
            <person name="Baker D."/>
            <person name="Gharbi K."/>
            <person name="Hall N."/>
            <person name="Watson M."/>
            <person name="Adriaenssens E.M."/>
            <person name="Foster-Nyarko E."/>
            <person name="Jarju S."/>
            <person name="Secka A."/>
            <person name="Antonio M."/>
            <person name="Oren A."/>
            <person name="Chaudhuri R.R."/>
            <person name="La Ragione R."/>
            <person name="Hildebrand F."/>
            <person name="Pallen M.J."/>
        </authorList>
    </citation>
    <scope>NUCLEOTIDE SEQUENCE</scope>
    <source>
        <strain evidence="17">B5_2728</strain>
    </source>
</reference>
<evidence type="ECO:0000256" key="13">
    <source>
        <dbReference type="ARBA" id="ARBA00048988"/>
    </source>
</evidence>
<dbReference type="InterPro" id="IPR011335">
    <property type="entry name" value="Restrct_endonuc-II-like"/>
</dbReference>
<name>A0A948T1D4_9FIRM</name>
<evidence type="ECO:0000256" key="1">
    <source>
        <dbReference type="ARBA" id="ARBA00022722"/>
    </source>
</evidence>
<dbReference type="Pfam" id="PF00580">
    <property type="entry name" value="UvrD-helicase"/>
    <property type="match status" value="1"/>
</dbReference>
<keyword evidence="3" id="KW-0227">DNA damage</keyword>
<evidence type="ECO:0000256" key="3">
    <source>
        <dbReference type="ARBA" id="ARBA00022763"/>
    </source>
</evidence>
<keyword evidence="8" id="KW-0238">DNA-binding</keyword>
<keyword evidence="4 14" id="KW-0378">Hydrolase</keyword>
<keyword evidence="5 14" id="KW-0347">Helicase</keyword>
<evidence type="ECO:0000256" key="2">
    <source>
        <dbReference type="ARBA" id="ARBA00022741"/>
    </source>
</evidence>
<dbReference type="GO" id="GO:0000725">
    <property type="term" value="P:recombinational repair"/>
    <property type="evidence" value="ECO:0007669"/>
    <property type="project" value="TreeGrafter"/>
</dbReference>
<dbReference type="AlphaFoldDB" id="A0A948T1D4"/>
<evidence type="ECO:0000256" key="4">
    <source>
        <dbReference type="ARBA" id="ARBA00022801"/>
    </source>
</evidence>
<dbReference type="SUPFAM" id="SSF52540">
    <property type="entry name" value="P-loop containing nucleoside triphosphate hydrolases"/>
    <property type="match status" value="1"/>
</dbReference>
<dbReference type="GO" id="GO:0003677">
    <property type="term" value="F:DNA binding"/>
    <property type="evidence" value="ECO:0007669"/>
    <property type="project" value="UniProtKB-KW"/>
</dbReference>
<feature type="binding site" evidence="14">
    <location>
        <begin position="25"/>
        <end position="32"/>
    </location>
    <ligand>
        <name>ATP</name>
        <dbReference type="ChEBI" id="CHEBI:30616"/>
    </ligand>
</feature>
<keyword evidence="10" id="KW-0413">Isomerase</keyword>
<proteinExistence type="predicted"/>
<dbReference type="GO" id="GO:0006302">
    <property type="term" value="P:double-strand break repair"/>
    <property type="evidence" value="ECO:0007669"/>
    <property type="project" value="InterPro"/>
</dbReference>
<dbReference type="NCBIfam" id="TIGR02785">
    <property type="entry name" value="addA_Gpos"/>
    <property type="match status" value="1"/>
</dbReference>
<evidence type="ECO:0000256" key="8">
    <source>
        <dbReference type="ARBA" id="ARBA00023125"/>
    </source>
</evidence>
<evidence type="ECO:0000256" key="7">
    <source>
        <dbReference type="ARBA" id="ARBA00022840"/>
    </source>
</evidence>
<protein>
    <recommendedName>
        <fullName evidence="12">DNA 3'-5' helicase</fullName>
        <ecNumber evidence="12">5.6.2.4</ecNumber>
    </recommendedName>
</protein>
<evidence type="ECO:0000256" key="6">
    <source>
        <dbReference type="ARBA" id="ARBA00022839"/>
    </source>
</evidence>
<organism evidence="17 18">
    <name type="scientific">Candidatus Allofournierella pullistercoris</name>
    <dbReference type="NCBI Taxonomy" id="2838597"/>
    <lineage>
        <taxon>Bacteria</taxon>
        <taxon>Bacillati</taxon>
        <taxon>Bacillota</taxon>
        <taxon>Clostridia</taxon>
        <taxon>Eubacteriales</taxon>
        <taxon>Oscillospiraceae</taxon>
        <taxon>Allofournierella</taxon>
    </lineage>
</organism>
<evidence type="ECO:0000313" key="18">
    <source>
        <dbReference type="Proteomes" id="UP000713596"/>
    </source>
</evidence>
<evidence type="ECO:0000259" key="16">
    <source>
        <dbReference type="PROSITE" id="PS51217"/>
    </source>
</evidence>
<dbReference type="InterPro" id="IPR027417">
    <property type="entry name" value="P-loop_NTPase"/>
</dbReference>
<dbReference type="GO" id="GO:0005524">
    <property type="term" value="F:ATP binding"/>
    <property type="evidence" value="ECO:0007669"/>
    <property type="project" value="UniProtKB-UniRule"/>
</dbReference>
<dbReference type="EC" id="5.6.2.4" evidence="12"/>
<dbReference type="EMBL" id="JAHLFP010000006">
    <property type="protein sequence ID" value="MBU3805456.1"/>
    <property type="molecule type" value="Genomic_DNA"/>
</dbReference>
<dbReference type="Gene3D" id="3.90.320.10">
    <property type="match status" value="1"/>
</dbReference>
<keyword evidence="6" id="KW-0269">Exonuclease</keyword>
<dbReference type="PANTHER" id="PTHR11070">
    <property type="entry name" value="UVRD / RECB / PCRA DNA HELICASE FAMILY MEMBER"/>
    <property type="match status" value="1"/>
</dbReference>
<dbReference type="InterPro" id="IPR038726">
    <property type="entry name" value="PDDEXK_AddAB-type"/>
</dbReference>
<keyword evidence="9" id="KW-0234">DNA repair</keyword>
<feature type="domain" description="UvrD-like helicase ATP-binding" evidence="15">
    <location>
        <begin position="4"/>
        <end position="467"/>
    </location>
</feature>
<dbReference type="InterPro" id="IPR014017">
    <property type="entry name" value="DNA_helicase_UvrD-like_C"/>
</dbReference>
<dbReference type="SUPFAM" id="SSF52980">
    <property type="entry name" value="Restriction endonuclease-like"/>
    <property type="match status" value="1"/>
</dbReference>
<dbReference type="GO" id="GO:0033202">
    <property type="term" value="C:DNA helicase complex"/>
    <property type="evidence" value="ECO:0007669"/>
    <property type="project" value="TreeGrafter"/>
</dbReference>
<evidence type="ECO:0000256" key="14">
    <source>
        <dbReference type="PROSITE-ProRule" id="PRU00560"/>
    </source>
</evidence>
<evidence type="ECO:0000256" key="5">
    <source>
        <dbReference type="ARBA" id="ARBA00022806"/>
    </source>
</evidence>
<reference evidence="17" key="2">
    <citation type="submission" date="2021-04" db="EMBL/GenBank/DDBJ databases">
        <authorList>
            <person name="Gilroy R."/>
        </authorList>
    </citation>
    <scope>NUCLEOTIDE SEQUENCE</scope>
    <source>
        <strain evidence="17">B5_2728</strain>
    </source>
</reference>
<dbReference type="Pfam" id="PF12705">
    <property type="entry name" value="PDDEXK_1"/>
    <property type="match status" value="1"/>
</dbReference>
<feature type="domain" description="UvrD-like helicase C-terminal" evidence="16">
    <location>
        <begin position="468"/>
        <end position="761"/>
    </location>
</feature>
<dbReference type="InterPro" id="IPR011604">
    <property type="entry name" value="PDDEXK-like_dom_sf"/>
</dbReference>
<evidence type="ECO:0000256" key="9">
    <source>
        <dbReference type="ARBA" id="ARBA00023204"/>
    </source>
</evidence>
<dbReference type="InterPro" id="IPR014152">
    <property type="entry name" value="AddA"/>
</dbReference>
<dbReference type="Gene3D" id="3.40.50.300">
    <property type="entry name" value="P-loop containing nucleotide triphosphate hydrolases"/>
    <property type="match status" value="4"/>
</dbReference>
<dbReference type="GO" id="GO:0043138">
    <property type="term" value="F:3'-5' DNA helicase activity"/>
    <property type="evidence" value="ECO:0007669"/>
    <property type="project" value="UniProtKB-EC"/>
</dbReference>
<gene>
    <name evidence="17" type="primary">addA</name>
    <name evidence="17" type="ORF">H9882_00925</name>
</gene>
<dbReference type="InterPro" id="IPR000212">
    <property type="entry name" value="DNA_helicase_UvrD/REP"/>
</dbReference>
<accession>A0A948T1D4</accession>
<keyword evidence="2 14" id="KW-0547">Nucleotide-binding</keyword>
<dbReference type="PANTHER" id="PTHR11070:SF48">
    <property type="entry name" value="ATP-DEPENDENT HELICASE_NUCLEASE SUBUNIT A"/>
    <property type="match status" value="1"/>
</dbReference>
<dbReference type="PROSITE" id="PS51198">
    <property type="entry name" value="UVRD_HELICASE_ATP_BIND"/>
    <property type="match status" value="1"/>
</dbReference>
<evidence type="ECO:0000313" key="17">
    <source>
        <dbReference type="EMBL" id="MBU3805456.1"/>
    </source>
</evidence>
<dbReference type="InterPro" id="IPR014016">
    <property type="entry name" value="UvrD-like_ATP-bd"/>
</dbReference>
<dbReference type="Proteomes" id="UP000713596">
    <property type="component" value="Unassembled WGS sequence"/>
</dbReference>
<evidence type="ECO:0000256" key="12">
    <source>
        <dbReference type="ARBA" id="ARBA00034808"/>
    </source>
</evidence>
<evidence type="ECO:0000256" key="11">
    <source>
        <dbReference type="ARBA" id="ARBA00034617"/>
    </source>
</evidence>
<evidence type="ECO:0000259" key="15">
    <source>
        <dbReference type="PROSITE" id="PS51198"/>
    </source>
</evidence>
<comment type="catalytic activity">
    <reaction evidence="13">
        <text>ATP + H2O = ADP + phosphate + H(+)</text>
        <dbReference type="Rhea" id="RHEA:13065"/>
        <dbReference type="ChEBI" id="CHEBI:15377"/>
        <dbReference type="ChEBI" id="CHEBI:15378"/>
        <dbReference type="ChEBI" id="CHEBI:30616"/>
        <dbReference type="ChEBI" id="CHEBI:43474"/>
        <dbReference type="ChEBI" id="CHEBI:456216"/>
        <dbReference type="EC" id="5.6.2.4"/>
    </reaction>
</comment>